<evidence type="ECO:0000313" key="1">
    <source>
        <dbReference type="EMBL" id="PEQ25458.1"/>
    </source>
</evidence>
<gene>
    <name evidence="1" type="ORF">CH238_00180</name>
</gene>
<evidence type="ECO:0000313" key="2">
    <source>
        <dbReference type="Proteomes" id="UP000220611"/>
    </source>
</evidence>
<protein>
    <submittedName>
        <fullName evidence="1">Uncharacterized protein</fullName>
    </submittedName>
</protein>
<dbReference type="AlphaFoldDB" id="A0A855A8F8"/>
<reference evidence="1 2" key="1">
    <citation type="submission" date="2017-07" db="EMBL/GenBank/DDBJ databases">
        <title>Prevalence of linear plasmids in Cutibacterium (Propionibacterium) acnes isolates obtained from prostatic tissue.</title>
        <authorList>
            <person name="Davidsson S."/>
            <person name="Carlsson J."/>
            <person name="Molling P."/>
            <person name="Andren O."/>
            <person name="Andersson S.-O."/>
            <person name="Brzuszkiewicz E."/>
            <person name="Poehlein A."/>
            <person name="Al-Zeer M."/>
            <person name="Brinkmann V."/>
            <person name="Scavenius C."/>
            <person name="Nazipi S."/>
            <person name="Soderquist B."/>
            <person name="Bruggemann H."/>
        </authorList>
    </citation>
    <scope>NUCLEOTIDE SEQUENCE [LARGE SCALE GENOMIC DNA]</scope>
    <source>
        <strain evidence="1 2">DSM 753</strain>
    </source>
</reference>
<name>A0A855A8F8_9FIRM</name>
<proteinExistence type="predicted"/>
<accession>A0A855A8F8</accession>
<organism evidence="1 2">
    <name type="scientific">[Clostridium] leptum DSM 753</name>
    <dbReference type="NCBI Taxonomy" id="428125"/>
    <lineage>
        <taxon>Bacteria</taxon>
        <taxon>Bacillati</taxon>
        <taxon>Bacillota</taxon>
        <taxon>Clostridia</taxon>
        <taxon>Eubacteriales</taxon>
        <taxon>Oscillospiraceae</taxon>
        <taxon>Oscillospiraceae incertae sedis</taxon>
    </lineage>
</organism>
<dbReference type="Proteomes" id="UP000220611">
    <property type="component" value="Unassembled WGS sequence"/>
</dbReference>
<comment type="caution">
    <text evidence="1">The sequence shown here is derived from an EMBL/GenBank/DDBJ whole genome shotgun (WGS) entry which is preliminary data.</text>
</comment>
<sequence length="66" mass="7745">MKNRNKAFSINRENNRVENLWNLKNSCFCPRPDCRKEKDGRFLRLGVFPAESQNVSISEKAEACKR</sequence>
<keyword evidence="2" id="KW-1185">Reference proteome</keyword>
<dbReference type="EMBL" id="NOXF01000001">
    <property type="protein sequence ID" value="PEQ25458.1"/>
    <property type="molecule type" value="Genomic_DNA"/>
</dbReference>